<dbReference type="HOGENOM" id="CLU_1593382_0_0_12"/>
<dbReference type="AlphaFoldDB" id="V5WF63"/>
<keyword evidence="2" id="KW-1185">Reference proteome</keyword>
<dbReference type="OrthoDB" id="942393at2"/>
<dbReference type="KEGG" id="slr:L21SP2_0384"/>
<gene>
    <name evidence="1" type="ORF">L21SP2_0384</name>
</gene>
<reference evidence="1 2" key="1">
    <citation type="journal article" date="2015" name="Stand. Genomic Sci.">
        <title>Complete genome sequence and description of Salinispira pacifica gen. nov., sp. nov., a novel spirochaete isolated form a hypersaline microbial mat.</title>
        <authorList>
            <person name="Ben Hania W."/>
            <person name="Joseph M."/>
            <person name="Schumann P."/>
            <person name="Bunk B."/>
            <person name="Fiebig A."/>
            <person name="Sproer C."/>
            <person name="Klenk H.P."/>
            <person name="Fardeau M.L."/>
            <person name="Spring S."/>
        </authorList>
    </citation>
    <scope>NUCLEOTIDE SEQUENCE [LARGE SCALE GENOMIC DNA]</scope>
    <source>
        <strain evidence="1 2">L21-RPul-D2</strain>
    </source>
</reference>
<dbReference type="RefSeq" id="WP_024266748.1">
    <property type="nucleotide sequence ID" value="NC_023035.1"/>
</dbReference>
<dbReference type="Proteomes" id="UP000018680">
    <property type="component" value="Chromosome"/>
</dbReference>
<name>V5WF63_9SPIO</name>
<sequence length="167" mass="18852">MSMAIGLIYSGVSYQYTFIQRPENCERIVPLNIWELRHHDLGVFDLIIVPRGSDQDALYAHRGKIKEYLDGGGTLASFGEVTTDWLPGARWDGVLPSDDGPLAFAATHPVLTALQPVDLHWHKGYTGWCCHGHFRVPENGDVLVRTERGDPVMYIDTTTKKKSNYYF</sequence>
<accession>V5WF63</accession>
<protein>
    <submittedName>
        <fullName evidence="1">Uncharacterized protein</fullName>
    </submittedName>
</protein>
<evidence type="ECO:0000313" key="1">
    <source>
        <dbReference type="EMBL" id="AHC13816.1"/>
    </source>
</evidence>
<organism evidence="1 2">
    <name type="scientific">Salinispira pacifica</name>
    <dbReference type="NCBI Taxonomy" id="1307761"/>
    <lineage>
        <taxon>Bacteria</taxon>
        <taxon>Pseudomonadati</taxon>
        <taxon>Spirochaetota</taxon>
        <taxon>Spirochaetia</taxon>
        <taxon>Spirochaetales</taxon>
        <taxon>Spirochaetaceae</taxon>
        <taxon>Salinispira</taxon>
    </lineage>
</organism>
<dbReference type="EMBL" id="CP006939">
    <property type="protein sequence ID" value="AHC13816.1"/>
    <property type="molecule type" value="Genomic_DNA"/>
</dbReference>
<evidence type="ECO:0000313" key="2">
    <source>
        <dbReference type="Proteomes" id="UP000018680"/>
    </source>
</evidence>
<proteinExistence type="predicted"/>